<dbReference type="PROSITE" id="PS00151">
    <property type="entry name" value="ACYLPHOSPHATASE_2"/>
    <property type="match status" value="1"/>
</dbReference>
<dbReference type="EC" id="3.6.1.7" evidence="2 5"/>
<evidence type="ECO:0000256" key="3">
    <source>
        <dbReference type="ARBA" id="ARBA00015991"/>
    </source>
</evidence>
<dbReference type="InterPro" id="IPR020456">
    <property type="entry name" value="Acylphosphatase"/>
</dbReference>
<dbReference type="Pfam" id="PF00708">
    <property type="entry name" value="Acylphosphatase"/>
    <property type="match status" value="1"/>
</dbReference>
<feature type="active site" evidence="5">
    <location>
        <position position="38"/>
    </location>
</feature>
<dbReference type="InterPro" id="IPR001792">
    <property type="entry name" value="Acylphosphatase-like_dom"/>
</dbReference>
<dbReference type="InterPro" id="IPR036046">
    <property type="entry name" value="Acylphosphatase-like_dom_sf"/>
</dbReference>
<reference evidence="9" key="1">
    <citation type="journal article" date="2024" name="Int. J. Syst. Evol. Microbiol.">
        <title>Methylomarinovum tepidoasis sp. nov., a moderately thermophilic methanotroph of the family Methylothermaceae isolated from a deep-sea hydrothermal field.</title>
        <authorList>
            <person name="Hirayama H."/>
            <person name="Takaki Y."/>
            <person name="Abe M."/>
            <person name="Miyazaki M."/>
            <person name="Uematsu K."/>
            <person name="Matsui Y."/>
            <person name="Takai K."/>
        </authorList>
    </citation>
    <scope>NUCLEOTIDE SEQUENCE [LARGE SCALE GENOMIC DNA]</scope>
    <source>
        <strain evidence="9">IT-9</strain>
    </source>
</reference>
<organism evidence="8 9">
    <name type="scientific">Methylomarinovum caldicuralii</name>
    <dbReference type="NCBI Taxonomy" id="438856"/>
    <lineage>
        <taxon>Bacteria</taxon>
        <taxon>Pseudomonadati</taxon>
        <taxon>Pseudomonadota</taxon>
        <taxon>Gammaproteobacteria</taxon>
        <taxon>Methylococcales</taxon>
        <taxon>Methylothermaceae</taxon>
        <taxon>Methylomarinovum</taxon>
    </lineage>
</organism>
<evidence type="ECO:0000313" key="8">
    <source>
        <dbReference type="EMBL" id="BCX82905.1"/>
    </source>
</evidence>
<dbReference type="PRINTS" id="PR00112">
    <property type="entry name" value="ACYLPHPHTASE"/>
</dbReference>
<evidence type="ECO:0000256" key="2">
    <source>
        <dbReference type="ARBA" id="ARBA00012150"/>
    </source>
</evidence>
<dbReference type="PANTHER" id="PTHR47268">
    <property type="entry name" value="ACYLPHOSPHATASE"/>
    <property type="match status" value="1"/>
</dbReference>
<dbReference type="GO" id="GO:0003998">
    <property type="term" value="F:acylphosphatase activity"/>
    <property type="evidence" value="ECO:0007669"/>
    <property type="project" value="UniProtKB-EC"/>
</dbReference>
<protein>
    <recommendedName>
        <fullName evidence="3 5">acylphosphatase</fullName>
        <ecNumber evidence="2 5">3.6.1.7</ecNumber>
    </recommendedName>
</protein>
<accession>A0AAU9C6U1</accession>
<evidence type="ECO:0000259" key="7">
    <source>
        <dbReference type="PROSITE" id="PS51160"/>
    </source>
</evidence>
<dbReference type="PANTHER" id="PTHR47268:SF4">
    <property type="entry name" value="ACYLPHOSPHATASE"/>
    <property type="match status" value="1"/>
</dbReference>
<feature type="active site" evidence="5">
    <location>
        <position position="20"/>
    </location>
</feature>
<keyword evidence="5 8" id="KW-0378">Hydrolase</keyword>
<comment type="similarity">
    <text evidence="1 6">Belongs to the acylphosphatase family.</text>
</comment>
<name>A0AAU9C6U1_9GAMM</name>
<dbReference type="AlphaFoldDB" id="A0AAU9C6U1"/>
<sequence>MAQKRWHIWVSGRVQGVFYRAHTVEEARRLGLTGWVRNLPDGRVEIVAEGEEKALQALLDWCREGPPLAQVTEVVWRDEGPATGEFHGFGVLR</sequence>
<dbReference type="InterPro" id="IPR017968">
    <property type="entry name" value="Acylphosphatase_CS"/>
</dbReference>
<evidence type="ECO:0000256" key="6">
    <source>
        <dbReference type="RuleBase" id="RU004168"/>
    </source>
</evidence>
<dbReference type="PROSITE" id="PS51160">
    <property type="entry name" value="ACYLPHOSPHATASE_3"/>
    <property type="match status" value="1"/>
</dbReference>
<comment type="catalytic activity">
    <reaction evidence="4 5">
        <text>an acyl phosphate + H2O = a carboxylate + phosphate + H(+)</text>
        <dbReference type="Rhea" id="RHEA:14965"/>
        <dbReference type="ChEBI" id="CHEBI:15377"/>
        <dbReference type="ChEBI" id="CHEBI:15378"/>
        <dbReference type="ChEBI" id="CHEBI:29067"/>
        <dbReference type="ChEBI" id="CHEBI:43474"/>
        <dbReference type="ChEBI" id="CHEBI:59918"/>
        <dbReference type="EC" id="3.6.1.7"/>
    </reaction>
</comment>
<dbReference type="KEGG" id="mcau:MIT9_P2496"/>
<evidence type="ECO:0000256" key="5">
    <source>
        <dbReference type="PROSITE-ProRule" id="PRU00520"/>
    </source>
</evidence>
<feature type="domain" description="Acylphosphatase-like" evidence="7">
    <location>
        <begin position="5"/>
        <end position="93"/>
    </location>
</feature>
<dbReference type="Gene3D" id="3.30.70.100">
    <property type="match status" value="1"/>
</dbReference>
<dbReference type="EMBL" id="AP024714">
    <property type="protein sequence ID" value="BCX82905.1"/>
    <property type="molecule type" value="Genomic_DNA"/>
</dbReference>
<dbReference type="RefSeq" id="WP_317705289.1">
    <property type="nucleotide sequence ID" value="NZ_AP024714.1"/>
</dbReference>
<dbReference type="SUPFAM" id="SSF54975">
    <property type="entry name" value="Acylphosphatase/BLUF domain-like"/>
    <property type="match status" value="1"/>
</dbReference>
<evidence type="ECO:0000256" key="1">
    <source>
        <dbReference type="ARBA" id="ARBA00005614"/>
    </source>
</evidence>
<keyword evidence="9" id="KW-1185">Reference proteome</keyword>
<evidence type="ECO:0000256" key="4">
    <source>
        <dbReference type="ARBA" id="ARBA00047645"/>
    </source>
</evidence>
<dbReference type="Proteomes" id="UP001321825">
    <property type="component" value="Chromosome"/>
</dbReference>
<gene>
    <name evidence="8" type="ORF">MIT9_P2496</name>
</gene>
<proteinExistence type="inferred from homology"/>
<evidence type="ECO:0000313" key="9">
    <source>
        <dbReference type="Proteomes" id="UP001321825"/>
    </source>
</evidence>